<reference evidence="2" key="1">
    <citation type="journal article" date="2014" name="PLoS Negl. Trop. Dis.">
        <title>An updated insight into the Sialotranscriptome of Triatoma infestans: developmental stage and geographic variations.</title>
        <authorList>
            <person name="Schwarz A."/>
            <person name="Medrano-Mercado N."/>
            <person name="Schaub G.A."/>
            <person name="Struchiner C.J."/>
            <person name="Bargues M.D."/>
            <person name="Levy M.Z."/>
            <person name="Ribeiro J.M."/>
        </authorList>
    </citation>
    <scope>NUCLEOTIDE SEQUENCE</scope>
    <source>
        <strain evidence="2">Chile</strain>
        <tissue evidence="2">Salivary glands</tissue>
    </source>
</reference>
<dbReference type="EMBL" id="GBBI01000059">
    <property type="protein sequence ID" value="JAC18653.1"/>
    <property type="molecule type" value="mRNA"/>
</dbReference>
<dbReference type="Gene3D" id="3.60.10.10">
    <property type="entry name" value="Endonuclease/exonuclease/phosphatase"/>
    <property type="match status" value="1"/>
</dbReference>
<feature type="non-terminal residue" evidence="2">
    <location>
        <position position="1"/>
    </location>
</feature>
<dbReference type="SUPFAM" id="SSF56219">
    <property type="entry name" value="DNase I-like"/>
    <property type="match status" value="1"/>
</dbReference>
<organism evidence="2">
    <name type="scientific">Triatoma infestans</name>
    <name type="common">Assassin bug</name>
    <dbReference type="NCBI Taxonomy" id="30076"/>
    <lineage>
        <taxon>Eukaryota</taxon>
        <taxon>Metazoa</taxon>
        <taxon>Ecdysozoa</taxon>
        <taxon>Arthropoda</taxon>
        <taxon>Hexapoda</taxon>
        <taxon>Insecta</taxon>
        <taxon>Pterygota</taxon>
        <taxon>Neoptera</taxon>
        <taxon>Paraneoptera</taxon>
        <taxon>Hemiptera</taxon>
        <taxon>Heteroptera</taxon>
        <taxon>Panheteroptera</taxon>
        <taxon>Cimicomorpha</taxon>
        <taxon>Reduviidae</taxon>
        <taxon>Triatominae</taxon>
        <taxon>Triatoma</taxon>
    </lineage>
</organism>
<evidence type="ECO:0000313" key="2">
    <source>
        <dbReference type="EMBL" id="JAC18653.1"/>
    </source>
</evidence>
<name>A0A023FCT8_TRIIF</name>
<sequence length="420" mass="48229">ISFWNLSGFTTIYNLTSDEIEFLSNMHVICFCETWLASDSVNVPYFLKNYDMYHVKATRVFQKGRPSGGLSIFCKAGLFSEVKTLVCKNFFLCLNLKTKYDSFVIGIVYLKPGANNDFYVELLQEELNNLNSLFSDCHIVIGGDFNCRIGALNSLENEIFVGTNLKSKRTSVDEVVNNRGIRIVETMENLGMILCNGRSPSDSPSKFSYIGVLGCSLVDHVWVSSSFLPYISDFEIVKFSNFSDHNLLQLSLYSEKTRHCNLSNKKENVVVLNRNSDLLNKFTEQIGQSKTYYCIMSKTNEDHEKFLTRIKEIMCNIGMLKTKNNKIENRNKPWFDSTCFEAKKEAALLYKKFIKNRSCVNALGDYLASKKNYKNIIKNSKNQYLNNITATLRNTKNAQEFWTVVRKYNFKPPIKNNISL</sequence>
<feature type="domain" description="Endonuclease/exonuclease/phosphatase" evidence="1">
    <location>
        <begin position="4"/>
        <end position="245"/>
    </location>
</feature>
<proteinExistence type="evidence at transcript level"/>
<accession>A0A023FCT8</accession>
<evidence type="ECO:0000259" key="1">
    <source>
        <dbReference type="Pfam" id="PF03372"/>
    </source>
</evidence>
<dbReference type="AlphaFoldDB" id="A0A023FCT8"/>
<dbReference type="GO" id="GO:0003824">
    <property type="term" value="F:catalytic activity"/>
    <property type="evidence" value="ECO:0007669"/>
    <property type="project" value="InterPro"/>
</dbReference>
<dbReference type="Pfam" id="PF03372">
    <property type="entry name" value="Exo_endo_phos"/>
    <property type="match status" value="1"/>
</dbReference>
<protein>
    <submittedName>
        <fullName evidence="2">Putative pol-like protein</fullName>
    </submittedName>
</protein>
<feature type="non-terminal residue" evidence="2">
    <location>
        <position position="420"/>
    </location>
</feature>
<dbReference type="InterPro" id="IPR005135">
    <property type="entry name" value="Endo/exonuclease/phosphatase"/>
</dbReference>
<dbReference type="InterPro" id="IPR036691">
    <property type="entry name" value="Endo/exonu/phosph_ase_sf"/>
</dbReference>